<keyword evidence="3" id="KW-1185">Reference proteome</keyword>
<dbReference type="Proteomes" id="UP000594263">
    <property type="component" value="Unplaced"/>
</dbReference>
<evidence type="ECO:0000313" key="2">
    <source>
        <dbReference type="EnsemblPlants" id="Kaladp0053s0378.1.v1.1.CDS.1"/>
    </source>
</evidence>
<proteinExistence type="predicted"/>
<dbReference type="EnsemblPlants" id="Kaladp0053s0378.1.v1.1">
    <property type="protein sequence ID" value="Kaladp0053s0378.1.v1.1.CDS.1"/>
    <property type="gene ID" value="Kaladp0053s0378.v1.1"/>
</dbReference>
<dbReference type="AlphaFoldDB" id="A0A7N0U3I4"/>
<organism evidence="2 3">
    <name type="scientific">Kalanchoe fedtschenkoi</name>
    <name type="common">Lavender scallops</name>
    <name type="synonym">South American air plant</name>
    <dbReference type="NCBI Taxonomy" id="63787"/>
    <lineage>
        <taxon>Eukaryota</taxon>
        <taxon>Viridiplantae</taxon>
        <taxon>Streptophyta</taxon>
        <taxon>Embryophyta</taxon>
        <taxon>Tracheophyta</taxon>
        <taxon>Spermatophyta</taxon>
        <taxon>Magnoliopsida</taxon>
        <taxon>eudicotyledons</taxon>
        <taxon>Gunneridae</taxon>
        <taxon>Pentapetalae</taxon>
        <taxon>Saxifragales</taxon>
        <taxon>Crassulaceae</taxon>
        <taxon>Kalanchoe</taxon>
    </lineage>
</organism>
<protein>
    <submittedName>
        <fullName evidence="2">Uncharacterized protein</fullName>
    </submittedName>
</protein>
<name>A0A7N0U3I4_KALFE</name>
<evidence type="ECO:0000313" key="3">
    <source>
        <dbReference type="Proteomes" id="UP000594263"/>
    </source>
</evidence>
<evidence type="ECO:0000256" key="1">
    <source>
        <dbReference type="SAM" id="MobiDB-lite"/>
    </source>
</evidence>
<feature type="region of interest" description="Disordered" evidence="1">
    <location>
        <begin position="43"/>
        <end position="68"/>
    </location>
</feature>
<sequence>MSLWPETSVETKHWCCHPRQATEILTGGKTKLWTDFIVRLQPPFRDQRPSLPPGPAQPRPDNAPHIPSIHLHRKSNCTKIKKGAYECAACLNEFANERTPTTRLWLPKMDQIT</sequence>
<reference evidence="2" key="1">
    <citation type="submission" date="2021-01" db="UniProtKB">
        <authorList>
            <consortium name="EnsemblPlants"/>
        </authorList>
    </citation>
    <scope>IDENTIFICATION</scope>
</reference>
<accession>A0A7N0U3I4</accession>
<dbReference type="Gramene" id="Kaladp0053s0378.1.v1.1">
    <property type="protein sequence ID" value="Kaladp0053s0378.1.v1.1.CDS.1"/>
    <property type="gene ID" value="Kaladp0053s0378.v1.1"/>
</dbReference>